<comment type="caution">
    <text evidence="7">The sequence shown here is derived from an EMBL/GenBank/DDBJ whole genome shotgun (WGS) entry which is preliminary data.</text>
</comment>
<evidence type="ECO:0000313" key="7">
    <source>
        <dbReference type="EMBL" id="RJQ88821.1"/>
    </source>
</evidence>
<evidence type="ECO:0000259" key="6">
    <source>
        <dbReference type="Pfam" id="PF25235"/>
    </source>
</evidence>
<evidence type="ECO:0000256" key="1">
    <source>
        <dbReference type="ARBA" id="ARBA00004613"/>
    </source>
</evidence>
<evidence type="ECO:0000259" key="5">
    <source>
        <dbReference type="Pfam" id="PF17210"/>
    </source>
</evidence>
<dbReference type="OrthoDB" id="3169091at2"/>
<reference evidence="7 8" key="1">
    <citation type="submission" date="2018-09" db="EMBL/GenBank/DDBJ databases">
        <title>YIM PH 21725 draft genome.</title>
        <authorList>
            <person name="Miao C."/>
        </authorList>
    </citation>
    <scope>NUCLEOTIDE SEQUENCE [LARGE SCALE GENOMIC DNA]</scope>
    <source>
        <strain evidence="8">YIM PH21725</strain>
    </source>
</reference>
<dbReference type="RefSeq" id="WP_120022263.1">
    <property type="nucleotide sequence ID" value="NZ_QZFV01000062.1"/>
</dbReference>
<dbReference type="InterPro" id="IPR047589">
    <property type="entry name" value="DUF11_rpt"/>
</dbReference>
<feature type="compositionally biased region" description="Pro residues" evidence="4">
    <location>
        <begin position="442"/>
        <end position="463"/>
    </location>
</feature>
<dbReference type="Proteomes" id="UP000285112">
    <property type="component" value="Unassembled WGS sequence"/>
</dbReference>
<dbReference type="AlphaFoldDB" id="A0A419I8V4"/>
<gene>
    <name evidence="7" type="ORF">D5S19_05615</name>
</gene>
<evidence type="ECO:0000256" key="2">
    <source>
        <dbReference type="ARBA" id="ARBA00022525"/>
    </source>
</evidence>
<dbReference type="Pfam" id="PF25235">
    <property type="entry name" value="DUF7850"/>
    <property type="match status" value="1"/>
</dbReference>
<dbReference type="EMBL" id="QZFV01000062">
    <property type="protein sequence ID" value="RJQ88821.1"/>
    <property type="molecule type" value="Genomic_DNA"/>
</dbReference>
<dbReference type="GO" id="GO:0005975">
    <property type="term" value="P:carbohydrate metabolic process"/>
    <property type="evidence" value="ECO:0007669"/>
    <property type="project" value="UniProtKB-ARBA"/>
</dbReference>
<feature type="domain" description="SD-repeat containing protein B" evidence="5">
    <location>
        <begin position="327"/>
        <end position="440"/>
    </location>
</feature>
<accession>A0A419I8V4</accession>
<comment type="subcellular location">
    <subcellularLocation>
        <location evidence="1">Secreted</location>
    </subcellularLocation>
</comment>
<organism evidence="7 8">
    <name type="scientific">Amycolatopsis panacis</name>
    <dbReference type="NCBI Taxonomy" id="2340917"/>
    <lineage>
        <taxon>Bacteria</taxon>
        <taxon>Bacillati</taxon>
        <taxon>Actinomycetota</taxon>
        <taxon>Actinomycetes</taxon>
        <taxon>Pseudonocardiales</taxon>
        <taxon>Pseudonocardiaceae</taxon>
        <taxon>Amycolatopsis</taxon>
    </lineage>
</organism>
<sequence>MRRVKRVAIGRSTGVLAGTVVLAGTLVVVLPGSAPAAGGPACGGIAANAGVEDTASGGMPRGYVFTPAAPVPRSTPPDRMPKLVTSTAYPVEGKVNAQIQTPDGRVSSASQELRAVPGGRYALSVWTGTNASSLGSRAVAKVGLRFADNAGRTLLDHAVDVGHDVASDGKLAKQDLPAVAAPDRTSAALFYATTNHNWVMWDCVRADLAAYTVKQEVRNPASGEWSASAAIPVGETAHYRITVANTGSEPLTGLLVKDPWCIGLPGAFDLAPGANRALTCDHPNLTEDDDGHVSTATVSGANSPAGPLADQKATATITVTPQPAVGKIGDRVWKDLNHNGLQDDGEPGYADLPVTLKDGAGGTVASTRTAADGSYLFDKRPDGTYQVCFDVHALPDGLTVTGRGAGDPARDSDADPGSGCTAPFTLGGKARERTDLDLGLAPPLPPTPAPPTSSAGPPPPPVTHPSGAPAIS</sequence>
<evidence type="ECO:0000313" key="8">
    <source>
        <dbReference type="Proteomes" id="UP000285112"/>
    </source>
</evidence>
<dbReference type="InterPro" id="IPR033764">
    <property type="entry name" value="Sdr_B"/>
</dbReference>
<dbReference type="NCBIfam" id="TIGR01451">
    <property type="entry name" value="B_ant_repeat"/>
    <property type="match status" value="1"/>
</dbReference>
<dbReference type="InterPro" id="IPR057172">
    <property type="entry name" value="DUF7850"/>
</dbReference>
<name>A0A419I8V4_9PSEU</name>
<keyword evidence="2" id="KW-0964">Secreted</keyword>
<proteinExistence type="predicted"/>
<dbReference type="Gene3D" id="2.60.120.260">
    <property type="entry name" value="Galactose-binding domain-like"/>
    <property type="match status" value="1"/>
</dbReference>
<dbReference type="InterPro" id="IPR013783">
    <property type="entry name" value="Ig-like_fold"/>
</dbReference>
<evidence type="ECO:0000256" key="3">
    <source>
        <dbReference type="ARBA" id="ARBA00022729"/>
    </source>
</evidence>
<dbReference type="Pfam" id="PF17210">
    <property type="entry name" value="SdrD_B"/>
    <property type="match status" value="1"/>
</dbReference>
<feature type="region of interest" description="Disordered" evidence="4">
    <location>
        <begin position="402"/>
        <end position="472"/>
    </location>
</feature>
<feature type="domain" description="DUF7850" evidence="6">
    <location>
        <begin position="42"/>
        <end position="205"/>
    </location>
</feature>
<keyword evidence="3" id="KW-0732">Signal</keyword>
<protein>
    <submittedName>
        <fullName evidence="7">Uncharacterized protein</fullName>
    </submittedName>
</protein>
<evidence type="ECO:0000256" key="4">
    <source>
        <dbReference type="SAM" id="MobiDB-lite"/>
    </source>
</evidence>
<keyword evidence="8" id="KW-1185">Reference proteome</keyword>
<dbReference type="Gene3D" id="2.60.40.10">
    <property type="entry name" value="Immunoglobulins"/>
    <property type="match status" value="1"/>
</dbReference>
<dbReference type="SUPFAM" id="SSF117074">
    <property type="entry name" value="Hypothetical protein PA1324"/>
    <property type="match status" value="1"/>
</dbReference>
<dbReference type="GO" id="GO:0005576">
    <property type="term" value="C:extracellular region"/>
    <property type="evidence" value="ECO:0007669"/>
    <property type="project" value="UniProtKB-SubCell"/>
</dbReference>